<sequence length="709" mass="78222">MSKTILSLFFIIRNGNHHDPDEDHIVADGEVSPSSLRRSTRASALKAQKNLKENMGMFPMPNGIEESTDDHLQPNKDEEEDENIEGTNNDITEPKAKKRKLINGLELDQYDCKFGVRMDDNDVFLLTDESEISSLNSEEVGELRKNYEEFKQAGVSSQQQFEREIQVKELEAQLRQEENKLILLKKTVQNQKDAEADAAKKQKIIDAANARHQINMNAYKPTIATNPNAKVNGTTSKSSKGKQNNSAARDTNNHATPPIDPQLQRLLVQRLMANPSLAAQINLSPQLIQLLQQHQQHNIQKQQPSAAATVAPSPAPPPAPAPAPPPVKKEPIVPTTTPAQRIAEAKRKLRQQLDQQLLSIQPPKPLISDINFIPSVTSDFCALLGLDLTVQRVLKDKNVFKKYEDENYICEECGTNFTPAWKAIIGTENDLHLYCEKCVKDAQKKKMKHDHAALYKKALNKIAEQERELEKQIAAGKFDDPPAPPPPPPPPKAATPTAPKISTPNLASLHQSASAGNLNPVAALLLQQQQQQQRQKAQQQQHQTPQASTSNQLNSNKTKSQSKSSKRQSSSSNQASSNSSSSNNNQAQMLFNLMRQNPMTAAMMMAQGNNPNLLQIMSMANGVNNSTSSGNNRSSNSNNNLGALALLQAAAAANTINNSNNNQNILQNLMNQNMLAQLALMQNQNGGQNFLNSLRAQQQNSQSMSKSKK</sequence>
<dbReference type="Proteomes" id="UP000887580">
    <property type="component" value="Unplaced"/>
</dbReference>
<evidence type="ECO:0000313" key="1">
    <source>
        <dbReference type="Proteomes" id="UP000887580"/>
    </source>
</evidence>
<reference evidence="2" key="1">
    <citation type="submission" date="2022-11" db="UniProtKB">
        <authorList>
            <consortium name="WormBaseParasite"/>
        </authorList>
    </citation>
    <scope>IDENTIFICATION</scope>
</reference>
<protein>
    <submittedName>
        <fullName evidence="2">Transcriptional repressor p66 coiled-coil MBD2-interaction domain-containing protein</fullName>
    </submittedName>
</protein>
<evidence type="ECO:0000313" key="2">
    <source>
        <dbReference type="WBParaSite" id="PS1159_v2.g20350.t1"/>
    </source>
</evidence>
<accession>A0AC35FSJ5</accession>
<dbReference type="WBParaSite" id="PS1159_v2.g20350.t1">
    <property type="protein sequence ID" value="PS1159_v2.g20350.t1"/>
    <property type="gene ID" value="PS1159_v2.g20350"/>
</dbReference>
<name>A0AC35FSJ5_9BILA</name>
<organism evidence="1 2">
    <name type="scientific">Panagrolaimus sp. PS1159</name>
    <dbReference type="NCBI Taxonomy" id="55785"/>
    <lineage>
        <taxon>Eukaryota</taxon>
        <taxon>Metazoa</taxon>
        <taxon>Ecdysozoa</taxon>
        <taxon>Nematoda</taxon>
        <taxon>Chromadorea</taxon>
        <taxon>Rhabditida</taxon>
        <taxon>Tylenchina</taxon>
        <taxon>Panagrolaimomorpha</taxon>
        <taxon>Panagrolaimoidea</taxon>
        <taxon>Panagrolaimidae</taxon>
        <taxon>Panagrolaimus</taxon>
    </lineage>
</organism>
<proteinExistence type="predicted"/>